<organism evidence="1">
    <name type="scientific">viral metagenome</name>
    <dbReference type="NCBI Taxonomy" id="1070528"/>
    <lineage>
        <taxon>unclassified sequences</taxon>
        <taxon>metagenomes</taxon>
        <taxon>organismal metagenomes</taxon>
    </lineage>
</organism>
<dbReference type="AlphaFoldDB" id="A0A6M3XCQ3"/>
<proteinExistence type="predicted"/>
<reference evidence="1" key="1">
    <citation type="submission" date="2020-03" db="EMBL/GenBank/DDBJ databases">
        <title>The deep terrestrial virosphere.</title>
        <authorList>
            <person name="Holmfeldt K."/>
            <person name="Nilsson E."/>
            <person name="Simone D."/>
            <person name="Lopez-Fernandez M."/>
            <person name="Wu X."/>
            <person name="de Brujin I."/>
            <person name="Lundin D."/>
            <person name="Andersson A."/>
            <person name="Bertilsson S."/>
            <person name="Dopson M."/>
        </authorList>
    </citation>
    <scope>NUCLEOTIDE SEQUENCE</scope>
    <source>
        <strain evidence="1">TM448B00314</strain>
    </source>
</reference>
<accession>A0A6M3XCQ3</accession>
<sequence length="85" mass="10004">MTKLQEHRLYIGAETIGICDFDATNRIMVQLLHHMAKERQAIRSIQFSWDEEKNALCVVITGEYGQHVDSPRKEEPKQAKRRFDF</sequence>
<dbReference type="EMBL" id="MT144610">
    <property type="protein sequence ID" value="QJH94963.1"/>
    <property type="molecule type" value="Genomic_DNA"/>
</dbReference>
<gene>
    <name evidence="1" type="ORF">TM448B00314_0023</name>
</gene>
<protein>
    <submittedName>
        <fullName evidence="1">Uncharacterized protein</fullName>
    </submittedName>
</protein>
<name>A0A6M3XCQ3_9ZZZZ</name>
<evidence type="ECO:0000313" key="1">
    <source>
        <dbReference type="EMBL" id="QJH94963.1"/>
    </source>
</evidence>